<proteinExistence type="predicted"/>
<dbReference type="Pfam" id="PF07845">
    <property type="entry name" value="DUF1636"/>
    <property type="match status" value="1"/>
</dbReference>
<dbReference type="AlphaFoldDB" id="A0A2G1MFG0"/>
<dbReference type="EMBL" id="NQWH01000015">
    <property type="protein sequence ID" value="PHP27471.1"/>
    <property type="molecule type" value="Genomic_DNA"/>
</dbReference>
<evidence type="ECO:0000313" key="1">
    <source>
        <dbReference type="EMBL" id="PHP27471.1"/>
    </source>
</evidence>
<accession>A0A2G1MFG0</accession>
<dbReference type="InterPro" id="IPR012863">
    <property type="entry name" value="DUF1636"/>
</dbReference>
<protein>
    <recommendedName>
        <fullName evidence="3">Metal-binding protein</fullName>
    </recommendedName>
</protein>
<comment type="caution">
    <text evidence="1">The sequence shown here is derived from an EMBL/GenBank/DDBJ whole genome shotgun (WGS) entry which is preliminary data.</text>
</comment>
<dbReference type="OrthoDB" id="8364077at2"/>
<evidence type="ECO:0008006" key="3">
    <source>
        <dbReference type="Google" id="ProtNLM"/>
    </source>
</evidence>
<reference evidence="1 2" key="1">
    <citation type="submission" date="2017-08" db="EMBL/GenBank/DDBJ databases">
        <title>Draft Genome Sequence of Loktanella cinnabarina Strain XM1, Isolated from Coastal Surface Water.</title>
        <authorList>
            <person name="Ma R."/>
            <person name="Wang J."/>
            <person name="Wang Q."/>
            <person name="Ma Z."/>
            <person name="Li J."/>
            <person name="Chen L."/>
        </authorList>
    </citation>
    <scope>NUCLEOTIDE SEQUENCE [LARGE SCALE GENOMIC DNA]</scope>
    <source>
        <strain evidence="1 2">XM1</strain>
    </source>
</reference>
<gene>
    <name evidence="1" type="ORF">CJ301_11150</name>
</gene>
<evidence type="ECO:0000313" key="2">
    <source>
        <dbReference type="Proteomes" id="UP000221860"/>
    </source>
</evidence>
<dbReference type="Proteomes" id="UP000221860">
    <property type="component" value="Unassembled WGS sequence"/>
</dbReference>
<sequence length="162" mass="17133">MTRAMRLPCAFSSRWRIKVVLPAPRKPVTTVAGILAGMWVFRYWSARMAPGVDMDCITICATCAAPGQAPEGAALAEAVRDGLREGCVLRLVDCLNVCHSPVALSIRGAGKMAYLFAGVDPAAQAAEIRKLADLYAEAAGGDITDARPLGALRHCLIGRIPA</sequence>
<keyword evidence="2" id="KW-1185">Reference proteome</keyword>
<name>A0A2G1MFG0_9RHOB</name>
<organism evidence="1 2">
    <name type="scientific">Limimaricola cinnabarinus</name>
    <dbReference type="NCBI Taxonomy" id="1125964"/>
    <lineage>
        <taxon>Bacteria</taxon>
        <taxon>Pseudomonadati</taxon>
        <taxon>Pseudomonadota</taxon>
        <taxon>Alphaproteobacteria</taxon>
        <taxon>Rhodobacterales</taxon>
        <taxon>Paracoccaceae</taxon>
        <taxon>Limimaricola</taxon>
    </lineage>
</organism>